<protein>
    <recommendedName>
        <fullName evidence="3">FHA domain-containing protein</fullName>
    </recommendedName>
</protein>
<dbReference type="InterPro" id="IPR000253">
    <property type="entry name" value="FHA_dom"/>
</dbReference>
<dbReference type="PANTHER" id="PTHR15715:SF37">
    <property type="entry name" value="LD47843P"/>
    <property type="match status" value="1"/>
</dbReference>
<feature type="compositionally biased region" description="Low complexity" evidence="2">
    <location>
        <begin position="438"/>
        <end position="451"/>
    </location>
</feature>
<comment type="caution">
    <text evidence="4">The sequence shown here is derived from an EMBL/GenBank/DDBJ whole genome shotgun (WGS) entry which is preliminary data.</text>
</comment>
<feature type="compositionally biased region" description="Low complexity" evidence="2">
    <location>
        <begin position="357"/>
        <end position="369"/>
    </location>
</feature>
<feature type="region of interest" description="Disordered" evidence="2">
    <location>
        <begin position="465"/>
        <end position="486"/>
    </location>
</feature>
<dbReference type="InterPro" id="IPR051176">
    <property type="entry name" value="Cent_Immune-Sig_Mod"/>
</dbReference>
<dbReference type="InParanoid" id="A0A409Y299"/>
<gene>
    <name evidence="4" type="ORF">CVT26_000594</name>
</gene>
<dbReference type="SUPFAM" id="SSF49879">
    <property type="entry name" value="SMAD/FHA domain"/>
    <property type="match status" value="1"/>
</dbReference>
<feature type="coiled-coil region" evidence="1">
    <location>
        <begin position="492"/>
        <end position="519"/>
    </location>
</feature>
<dbReference type="Pfam" id="PF00498">
    <property type="entry name" value="FHA"/>
    <property type="match status" value="1"/>
</dbReference>
<dbReference type="Proteomes" id="UP000284706">
    <property type="component" value="Unassembled WGS sequence"/>
</dbReference>
<dbReference type="OrthoDB" id="4096268at2759"/>
<evidence type="ECO:0000313" key="4">
    <source>
        <dbReference type="EMBL" id="PPQ97112.1"/>
    </source>
</evidence>
<feature type="region of interest" description="Disordered" evidence="2">
    <location>
        <begin position="175"/>
        <end position="251"/>
    </location>
</feature>
<keyword evidence="5" id="KW-1185">Reference proteome</keyword>
<dbReference type="InterPro" id="IPR008984">
    <property type="entry name" value="SMAD_FHA_dom_sf"/>
</dbReference>
<evidence type="ECO:0000313" key="5">
    <source>
        <dbReference type="Proteomes" id="UP000284706"/>
    </source>
</evidence>
<sequence length="786" mass="84262">MMDDEIVFLGSSKGPSSAQRPVTGIVLHVEGQESGENYSMTFRKANTSVVHIGRRPGFESSRSQDVDQGNAMFRCAVVSRKHATIAFSDSGHAYLIDLCSHHGTFIRKSGDRFPRKIGTETPTMLADGDIVTFGKSVGKGDECVRPIVARIELLHAGKTVAAPVPIKPLIVPSPSTPPSLAEKSSPPKPASSGGRYGINTSPSLSSDDSYSSHSDIYSDIEEIPPPASSKSTAPPVSQSQSQSGDQTSSSSLGQAFNVLKRLLPPTHTPANPGRLPSVTEIVERPLSRVSSLFFGPPPGRPSPDFTPVSPSFSPLSPFFSIPPMSPPFDDLIDLPLPLSYGAPEDDVQEEAPRERASASPSNKSRSNSPMDLASPSPPPPEVVVTRSLSIPPLLSPPPLSFRLSPVIPAVVPASSQQLLAAVPEPEAAPANMDIPLVNSPESSSGSSSSANSPVVAFLESVVGRGTEAATSDPEADPSAAAASSPVVTPAQLKQIEEALTGLKADVTKLQSQRRKYKTRFNTNVQIVSQKLSEFDDRLSEVNAEYLVLANQVENVTQVEVPDLDGQLESLRAKIDDFMYDREEIDKEREDKEKAKEEAMNVDKDFLIKKFEDALDEMKEFTKSMNKQMQEELASVRLVREATQAQLLQMQEEQAKVRTASETPVLTSLKRKRDDIDENGDEAADEAGEQHEHEGKPITVQMNGDKTAFYTAAAVDVNMSVDHNNDMAVDGDKVPPASVGVAEVSKADAPGSPPPRKRLRRLASVVGQTATAVTIGAVVTWSALAFS</sequence>
<keyword evidence="1" id="KW-0175">Coiled coil</keyword>
<dbReference type="AlphaFoldDB" id="A0A409Y299"/>
<feature type="coiled-coil region" evidence="1">
    <location>
        <begin position="567"/>
        <end position="645"/>
    </location>
</feature>
<evidence type="ECO:0000259" key="3">
    <source>
        <dbReference type="PROSITE" id="PS50006"/>
    </source>
</evidence>
<feature type="compositionally biased region" description="Low complexity" evidence="2">
    <location>
        <begin position="201"/>
        <end position="217"/>
    </location>
</feature>
<name>A0A409Y299_9AGAR</name>
<dbReference type="EMBL" id="NHYE01001289">
    <property type="protein sequence ID" value="PPQ97112.1"/>
    <property type="molecule type" value="Genomic_DNA"/>
</dbReference>
<feature type="domain" description="FHA" evidence="3">
    <location>
        <begin position="50"/>
        <end position="106"/>
    </location>
</feature>
<feature type="region of interest" description="Disordered" evidence="2">
    <location>
        <begin position="335"/>
        <end position="383"/>
    </location>
</feature>
<reference evidence="4 5" key="1">
    <citation type="journal article" date="2018" name="Evol. Lett.">
        <title>Horizontal gene cluster transfer increased hallucinogenic mushroom diversity.</title>
        <authorList>
            <person name="Reynolds H.T."/>
            <person name="Vijayakumar V."/>
            <person name="Gluck-Thaler E."/>
            <person name="Korotkin H.B."/>
            <person name="Matheny P.B."/>
            <person name="Slot J.C."/>
        </authorList>
    </citation>
    <scope>NUCLEOTIDE SEQUENCE [LARGE SCALE GENOMIC DNA]</scope>
    <source>
        <strain evidence="4 5">SRW20</strain>
    </source>
</reference>
<feature type="compositionally biased region" description="Acidic residues" evidence="2">
    <location>
        <begin position="675"/>
        <end position="686"/>
    </location>
</feature>
<proteinExistence type="predicted"/>
<evidence type="ECO:0000256" key="1">
    <source>
        <dbReference type="SAM" id="Coils"/>
    </source>
</evidence>
<evidence type="ECO:0000256" key="2">
    <source>
        <dbReference type="SAM" id="MobiDB-lite"/>
    </source>
</evidence>
<accession>A0A409Y299</accession>
<dbReference type="Gene3D" id="2.60.200.20">
    <property type="match status" value="1"/>
</dbReference>
<dbReference type="PROSITE" id="PS50006">
    <property type="entry name" value="FHA_DOMAIN"/>
    <property type="match status" value="1"/>
</dbReference>
<dbReference type="STRING" id="231916.A0A409Y299"/>
<feature type="compositionally biased region" description="Low complexity" evidence="2">
    <location>
        <begin position="228"/>
        <end position="251"/>
    </location>
</feature>
<feature type="region of interest" description="Disordered" evidence="2">
    <location>
        <begin position="431"/>
        <end position="451"/>
    </location>
</feature>
<feature type="compositionally biased region" description="Low complexity" evidence="2">
    <location>
        <begin position="468"/>
        <end position="486"/>
    </location>
</feature>
<dbReference type="PANTHER" id="PTHR15715">
    <property type="entry name" value="CENTROSOMAL PROTEIN OF 170 KDA"/>
    <property type="match status" value="1"/>
</dbReference>
<organism evidence="4 5">
    <name type="scientific">Gymnopilus dilepis</name>
    <dbReference type="NCBI Taxonomy" id="231916"/>
    <lineage>
        <taxon>Eukaryota</taxon>
        <taxon>Fungi</taxon>
        <taxon>Dikarya</taxon>
        <taxon>Basidiomycota</taxon>
        <taxon>Agaricomycotina</taxon>
        <taxon>Agaricomycetes</taxon>
        <taxon>Agaricomycetidae</taxon>
        <taxon>Agaricales</taxon>
        <taxon>Agaricineae</taxon>
        <taxon>Hymenogastraceae</taxon>
        <taxon>Gymnopilus</taxon>
    </lineage>
</organism>
<feature type="region of interest" description="Disordered" evidence="2">
    <location>
        <begin position="670"/>
        <end position="692"/>
    </location>
</feature>